<accession>A0A0E9T4B6</accession>
<reference evidence="2" key="1">
    <citation type="submission" date="2014-11" db="EMBL/GenBank/DDBJ databases">
        <authorList>
            <person name="Amaro Gonzalez C."/>
        </authorList>
    </citation>
    <scope>NUCLEOTIDE SEQUENCE</scope>
</reference>
<proteinExistence type="predicted"/>
<name>A0A0E9T4B6_ANGAN</name>
<dbReference type="AlphaFoldDB" id="A0A0E9T4B6"/>
<feature type="region of interest" description="Disordered" evidence="1">
    <location>
        <begin position="1"/>
        <end position="21"/>
    </location>
</feature>
<evidence type="ECO:0000313" key="2">
    <source>
        <dbReference type="EMBL" id="JAH48526.1"/>
    </source>
</evidence>
<reference evidence="2" key="2">
    <citation type="journal article" date="2015" name="Fish Shellfish Immunol.">
        <title>Early steps in the European eel (Anguilla anguilla)-Vibrio vulnificus interaction in the gills: Role of the RtxA13 toxin.</title>
        <authorList>
            <person name="Callol A."/>
            <person name="Pajuelo D."/>
            <person name="Ebbesson L."/>
            <person name="Teles M."/>
            <person name="MacKenzie S."/>
            <person name="Amaro C."/>
        </authorList>
    </citation>
    <scope>NUCLEOTIDE SEQUENCE</scope>
</reference>
<organism evidence="2">
    <name type="scientific">Anguilla anguilla</name>
    <name type="common">European freshwater eel</name>
    <name type="synonym">Muraena anguilla</name>
    <dbReference type="NCBI Taxonomy" id="7936"/>
    <lineage>
        <taxon>Eukaryota</taxon>
        <taxon>Metazoa</taxon>
        <taxon>Chordata</taxon>
        <taxon>Craniata</taxon>
        <taxon>Vertebrata</taxon>
        <taxon>Euteleostomi</taxon>
        <taxon>Actinopterygii</taxon>
        <taxon>Neopterygii</taxon>
        <taxon>Teleostei</taxon>
        <taxon>Anguilliformes</taxon>
        <taxon>Anguillidae</taxon>
        <taxon>Anguilla</taxon>
    </lineage>
</organism>
<protein>
    <submittedName>
        <fullName evidence="2">Uncharacterized protein</fullName>
    </submittedName>
</protein>
<evidence type="ECO:0000256" key="1">
    <source>
        <dbReference type="SAM" id="MobiDB-lite"/>
    </source>
</evidence>
<sequence>MTASEKRNHRHLPSQTGSSSG</sequence>
<dbReference type="EMBL" id="GBXM01060051">
    <property type="protein sequence ID" value="JAH48526.1"/>
    <property type="molecule type" value="Transcribed_RNA"/>
</dbReference>